<dbReference type="Proteomes" id="UP000327493">
    <property type="component" value="Chromosome 4"/>
</dbReference>
<reference evidence="1 2" key="1">
    <citation type="submission" date="2019-08" db="EMBL/GenBank/DDBJ databases">
        <title>A chromosome-level genome assembly, high-density linkage maps, and genome scans reveal the genomic architecture of hybrid incompatibilities underlying speciation via character displacement in darters (Percidae: Etheostominae).</title>
        <authorList>
            <person name="Moran R.L."/>
            <person name="Catchen J.M."/>
            <person name="Fuller R.C."/>
        </authorList>
    </citation>
    <scope>NUCLEOTIDE SEQUENCE [LARGE SCALE GENOMIC DNA]</scope>
    <source>
        <strain evidence="1">EspeVRDwgs_2016</strain>
        <tissue evidence="1">Muscle</tissue>
    </source>
</reference>
<keyword evidence="2" id="KW-1185">Reference proteome</keyword>
<accession>A0A5J5DIY8</accession>
<dbReference type="AlphaFoldDB" id="A0A5J5DIY8"/>
<dbReference type="EMBL" id="VOFY01000004">
    <property type="protein sequence ID" value="KAA8593281.1"/>
    <property type="molecule type" value="Genomic_DNA"/>
</dbReference>
<evidence type="ECO:0000313" key="2">
    <source>
        <dbReference type="Proteomes" id="UP000327493"/>
    </source>
</evidence>
<name>A0A5J5DIY8_9PERO</name>
<protein>
    <submittedName>
        <fullName evidence="1">Uncharacterized protein</fullName>
    </submittedName>
</protein>
<evidence type="ECO:0000313" key="1">
    <source>
        <dbReference type="EMBL" id="KAA8593281.1"/>
    </source>
</evidence>
<comment type="caution">
    <text evidence="1">The sequence shown here is derived from an EMBL/GenBank/DDBJ whole genome shotgun (WGS) entry which is preliminary data.</text>
</comment>
<proteinExistence type="predicted"/>
<organism evidence="1 2">
    <name type="scientific">Etheostoma spectabile</name>
    <name type="common">orangethroat darter</name>
    <dbReference type="NCBI Taxonomy" id="54343"/>
    <lineage>
        <taxon>Eukaryota</taxon>
        <taxon>Metazoa</taxon>
        <taxon>Chordata</taxon>
        <taxon>Craniata</taxon>
        <taxon>Vertebrata</taxon>
        <taxon>Euteleostomi</taxon>
        <taxon>Actinopterygii</taxon>
        <taxon>Neopterygii</taxon>
        <taxon>Teleostei</taxon>
        <taxon>Neoteleostei</taxon>
        <taxon>Acanthomorphata</taxon>
        <taxon>Eupercaria</taxon>
        <taxon>Perciformes</taxon>
        <taxon>Percoidei</taxon>
        <taxon>Percidae</taxon>
        <taxon>Etheostomatinae</taxon>
        <taxon>Etheostoma</taxon>
    </lineage>
</organism>
<gene>
    <name evidence="1" type="ORF">FQN60_009397</name>
</gene>
<sequence length="105" mass="11166">MNLPSAHSDPAVGSDIVRLEAGRSTTLVCTSGDQYDGGGQAWAAQLLGDVTSSLVWQVVDPAEDGLEHCVFSFHVEVIALNDSSQLRHGELQQLLGDTSYLLKAV</sequence>